<name>A0ABW5R4G2_9BACL</name>
<evidence type="ECO:0000259" key="1">
    <source>
        <dbReference type="Pfam" id="PF12867"/>
    </source>
</evidence>
<accession>A0ABW5R4G2</accession>
<comment type="caution">
    <text evidence="2">The sequence shown here is derived from an EMBL/GenBank/DDBJ whole genome shotgun (WGS) entry which is preliminary data.</text>
</comment>
<dbReference type="Pfam" id="PF12867">
    <property type="entry name" value="DinB_2"/>
    <property type="match status" value="1"/>
</dbReference>
<feature type="domain" description="DinB-like" evidence="1">
    <location>
        <begin position="30"/>
        <end position="165"/>
    </location>
</feature>
<dbReference type="EMBL" id="JBHUMY010000039">
    <property type="protein sequence ID" value="MFD2663206.1"/>
    <property type="molecule type" value="Genomic_DNA"/>
</dbReference>
<dbReference type="RefSeq" id="WP_379278808.1">
    <property type="nucleotide sequence ID" value="NZ_JBHUGT010000043.1"/>
</dbReference>
<dbReference type="InterPro" id="IPR024775">
    <property type="entry name" value="DinB-like"/>
</dbReference>
<evidence type="ECO:0000313" key="2">
    <source>
        <dbReference type="EMBL" id="MFD2663206.1"/>
    </source>
</evidence>
<reference evidence="3" key="1">
    <citation type="journal article" date="2019" name="Int. J. Syst. Evol. Microbiol.">
        <title>The Global Catalogue of Microorganisms (GCM) 10K type strain sequencing project: providing services to taxonomists for standard genome sequencing and annotation.</title>
        <authorList>
            <consortium name="The Broad Institute Genomics Platform"/>
            <consortium name="The Broad Institute Genome Sequencing Center for Infectious Disease"/>
            <person name="Wu L."/>
            <person name="Ma J."/>
        </authorList>
    </citation>
    <scope>NUCLEOTIDE SEQUENCE [LARGE SCALE GENOMIC DNA]</scope>
    <source>
        <strain evidence="3">TISTR 1827</strain>
    </source>
</reference>
<protein>
    <submittedName>
        <fullName evidence="2">DinB family protein</fullName>
    </submittedName>
</protein>
<evidence type="ECO:0000313" key="3">
    <source>
        <dbReference type="Proteomes" id="UP001597493"/>
    </source>
</evidence>
<gene>
    <name evidence="2" type="ORF">ACFSW5_23460</name>
</gene>
<proteinExistence type="predicted"/>
<dbReference type="InterPro" id="IPR034660">
    <property type="entry name" value="DinB/YfiT-like"/>
</dbReference>
<sequence>MIAKPQQGEYNPFYDTYIGKIPEGDLIAVLERQQEETVKLLGELPEDKHLYRYAPDKWTLKEVLGHIIDNERIMSFRMMCIAYGEQKPLPGYDQDEYMASDPYAGCTLPQLLEEYKLVRQATIALLKRLPEKLLANRGTANGGPASARAFAYIIAGHELHHMSIIKERYL</sequence>
<dbReference type="Proteomes" id="UP001597493">
    <property type="component" value="Unassembled WGS sequence"/>
</dbReference>
<dbReference type="Gene3D" id="1.20.120.450">
    <property type="entry name" value="dinb family like domain"/>
    <property type="match status" value="1"/>
</dbReference>
<dbReference type="SUPFAM" id="SSF109854">
    <property type="entry name" value="DinB/YfiT-like putative metalloenzymes"/>
    <property type="match status" value="1"/>
</dbReference>
<keyword evidence="3" id="KW-1185">Reference proteome</keyword>
<organism evidence="2 3">
    <name type="scientific">Paenibacillus thailandensis</name>
    <dbReference type="NCBI Taxonomy" id="393250"/>
    <lineage>
        <taxon>Bacteria</taxon>
        <taxon>Bacillati</taxon>
        <taxon>Bacillota</taxon>
        <taxon>Bacilli</taxon>
        <taxon>Bacillales</taxon>
        <taxon>Paenibacillaceae</taxon>
        <taxon>Paenibacillus</taxon>
    </lineage>
</organism>